<evidence type="ECO:0000313" key="9">
    <source>
        <dbReference type="EMBL" id="PIQ68167.1"/>
    </source>
</evidence>
<keyword evidence="7" id="KW-0963">Cytoplasm</keyword>
<keyword evidence="4 7" id="KW-0067">ATP-binding</keyword>
<feature type="domain" description="Aminoacyl-transfer RNA synthetases class-II family profile" evidence="8">
    <location>
        <begin position="144"/>
        <end position="447"/>
    </location>
</feature>
<name>A0A2H0KAC1_9BACT</name>
<feature type="binding site" evidence="7">
    <location>
        <begin position="223"/>
        <end position="225"/>
    </location>
    <ligand>
        <name>ATP</name>
        <dbReference type="ChEBI" id="CHEBI:30616"/>
    </ligand>
</feature>
<dbReference type="GO" id="GO:0005737">
    <property type="term" value="C:cytoplasm"/>
    <property type="evidence" value="ECO:0007669"/>
    <property type="project" value="UniProtKB-SubCell"/>
</dbReference>
<dbReference type="InterPro" id="IPR004364">
    <property type="entry name" value="Aa-tRNA-synt_II"/>
</dbReference>
<dbReference type="Gene3D" id="3.30.930.10">
    <property type="entry name" value="Bira Bifunctional Protein, Domain 2"/>
    <property type="match status" value="2"/>
</dbReference>
<keyword evidence="2 7" id="KW-0436">Ligase</keyword>
<dbReference type="AlphaFoldDB" id="A0A2H0KAC1"/>
<evidence type="ECO:0000256" key="3">
    <source>
        <dbReference type="ARBA" id="ARBA00022741"/>
    </source>
</evidence>
<dbReference type="InterPro" id="IPR006195">
    <property type="entry name" value="aa-tRNA-synth_II"/>
</dbReference>
<feature type="binding site" evidence="7">
    <location>
        <position position="381"/>
    </location>
    <ligand>
        <name>L-aspartate</name>
        <dbReference type="ChEBI" id="CHEBI:29991"/>
    </ligand>
</feature>
<evidence type="ECO:0000256" key="2">
    <source>
        <dbReference type="ARBA" id="ARBA00022598"/>
    </source>
</evidence>
<comment type="caution">
    <text evidence="7">Lacks conserved residue(s) required for the propagation of feature annotation.</text>
</comment>
<dbReference type="Pfam" id="PF01336">
    <property type="entry name" value="tRNA_anti-codon"/>
    <property type="match status" value="1"/>
</dbReference>
<keyword evidence="5 7" id="KW-0648">Protein biosynthesis</keyword>
<feature type="region of interest" description="Aspartate" evidence="7">
    <location>
        <begin position="201"/>
        <end position="204"/>
    </location>
</feature>
<dbReference type="PANTHER" id="PTHR22594:SF5">
    <property type="entry name" value="ASPARTATE--TRNA LIGASE, MITOCHONDRIAL"/>
    <property type="match status" value="1"/>
</dbReference>
<dbReference type="Proteomes" id="UP000229342">
    <property type="component" value="Unassembled WGS sequence"/>
</dbReference>
<comment type="catalytic activity">
    <reaction evidence="7">
        <text>tRNA(Asx) + L-aspartate + ATP = L-aspartyl-tRNA(Asx) + AMP + diphosphate</text>
        <dbReference type="Rhea" id="RHEA:18349"/>
        <dbReference type="Rhea" id="RHEA-COMP:9710"/>
        <dbReference type="Rhea" id="RHEA-COMP:9711"/>
        <dbReference type="ChEBI" id="CHEBI:29991"/>
        <dbReference type="ChEBI" id="CHEBI:30616"/>
        <dbReference type="ChEBI" id="CHEBI:33019"/>
        <dbReference type="ChEBI" id="CHEBI:78442"/>
        <dbReference type="ChEBI" id="CHEBI:78516"/>
        <dbReference type="ChEBI" id="CHEBI:456215"/>
        <dbReference type="EC" id="6.1.1.23"/>
    </reaction>
</comment>
<comment type="function">
    <text evidence="7">Aspartyl-tRNA synthetase with relaxed tRNA specificity since it is able to aspartylate not only its cognate tRNA(Asp) but also tRNA(Asn). Reaction proceeds in two steps: L-aspartate is first activated by ATP to form Asp-AMP and then transferred to the acceptor end of tRNA(Asp/Asn).</text>
</comment>
<dbReference type="InterPro" id="IPR047089">
    <property type="entry name" value="Asp-tRNA-ligase_1_N"/>
</dbReference>
<dbReference type="InterPro" id="IPR012340">
    <property type="entry name" value="NA-bd_OB-fold"/>
</dbReference>
<dbReference type="InterPro" id="IPR002312">
    <property type="entry name" value="Asp/Asn-tRNA-synth_IIb"/>
</dbReference>
<evidence type="ECO:0000256" key="1">
    <source>
        <dbReference type="ARBA" id="ARBA00006303"/>
    </source>
</evidence>
<dbReference type="NCBIfam" id="TIGR00459">
    <property type="entry name" value="aspS_bact"/>
    <property type="match status" value="1"/>
</dbReference>
<organism evidence="9 10">
    <name type="scientific">Candidatus Taylorbacteria bacterium CG11_big_fil_rev_8_21_14_0_20_46_11</name>
    <dbReference type="NCBI Taxonomy" id="1975025"/>
    <lineage>
        <taxon>Bacteria</taxon>
        <taxon>Candidatus Tayloriibacteriota</taxon>
    </lineage>
</organism>
<feature type="binding site" evidence="7">
    <location>
        <position position="177"/>
    </location>
    <ligand>
        <name>L-aspartate</name>
        <dbReference type="ChEBI" id="CHEBI:29991"/>
    </ligand>
</feature>
<evidence type="ECO:0000313" key="10">
    <source>
        <dbReference type="Proteomes" id="UP000229342"/>
    </source>
</evidence>
<dbReference type="Pfam" id="PF00152">
    <property type="entry name" value="tRNA-synt_2"/>
    <property type="match status" value="1"/>
</dbReference>
<dbReference type="GO" id="GO:0003676">
    <property type="term" value="F:nucleic acid binding"/>
    <property type="evidence" value="ECO:0007669"/>
    <property type="project" value="InterPro"/>
</dbReference>
<evidence type="ECO:0000256" key="5">
    <source>
        <dbReference type="ARBA" id="ARBA00022917"/>
    </source>
</evidence>
<dbReference type="EMBL" id="PCVG01000076">
    <property type="protein sequence ID" value="PIQ68167.1"/>
    <property type="molecule type" value="Genomic_DNA"/>
</dbReference>
<dbReference type="InterPro" id="IPR004365">
    <property type="entry name" value="NA-bd_OB_tRNA"/>
</dbReference>
<dbReference type="PANTHER" id="PTHR22594">
    <property type="entry name" value="ASPARTYL/LYSYL-TRNA SYNTHETASE"/>
    <property type="match status" value="1"/>
</dbReference>
<dbReference type="HAMAP" id="MF_00044">
    <property type="entry name" value="Asp_tRNA_synth_type1"/>
    <property type="match status" value="1"/>
</dbReference>
<evidence type="ECO:0000256" key="7">
    <source>
        <dbReference type="HAMAP-Rule" id="MF_00044"/>
    </source>
</evidence>
<accession>A0A2H0KAC1</accession>
<dbReference type="GO" id="GO:0005524">
    <property type="term" value="F:ATP binding"/>
    <property type="evidence" value="ECO:0007669"/>
    <property type="project" value="UniProtKB-UniRule"/>
</dbReference>
<dbReference type="InterPro" id="IPR047090">
    <property type="entry name" value="AspRS_core"/>
</dbReference>
<evidence type="ECO:0000256" key="6">
    <source>
        <dbReference type="ARBA" id="ARBA00023146"/>
    </source>
</evidence>
<comment type="caution">
    <text evidence="9">The sequence shown here is derived from an EMBL/GenBank/DDBJ whole genome shotgun (WGS) entry which is preliminary data.</text>
</comment>
<feature type="binding site" evidence="7">
    <location>
        <begin position="426"/>
        <end position="429"/>
    </location>
    <ligand>
        <name>ATP</name>
        <dbReference type="ChEBI" id="CHEBI:30616"/>
    </ligand>
</feature>
<dbReference type="Gene3D" id="3.30.1360.30">
    <property type="entry name" value="GAD-like domain"/>
    <property type="match status" value="1"/>
</dbReference>
<dbReference type="CDD" id="cd04317">
    <property type="entry name" value="EcAspRS_like_N"/>
    <property type="match status" value="1"/>
</dbReference>
<dbReference type="GO" id="GO:0004815">
    <property type="term" value="F:aspartate-tRNA ligase activity"/>
    <property type="evidence" value="ECO:0007669"/>
    <property type="project" value="UniProtKB-UniRule"/>
</dbReference>
<dbReference type="EC" id="6.1.1.23" evidence="7"/>
<protein>
    <recommendedName>
        <fullName evidence="7">Aspartate--tRNA(Asp/Asn) ligase</fullName>
        <ecNumber evidence="7">6.1.1.23</ecNumber>
    </recommendedName>
    <alternativeName>
        <fullName evidence="7">Aspartyl-tRNA synthetase</fullName>
        <shortName evidence="7">AspRS</shortName>
    </alternativeName>
    <alternativeName>
        <fullName evidence="7">Non-discriminating aspartyl-tRNA synthetase</fullName>
        <shortName evidence="7">ND-AspRS</shortName>
    </alternativeName>
</protein>
<comment type="similarity">
    <text evidence="1 7">Belongs to the class-II aminoacyl-tRNA synthetase family. Type 1 subfamily.</text>
</comment>
<gene>
    <name evidence="7 9" type="primary">aspS</name>
    <name evidence="9" type="ORF">COV91_05575</name>
</gene>
<dbReference type="PRINTS" id="PR01042">
    <property type="entry name" value="TRNASYNTHASP"/>
</dbReference>
<dbReference type="GO" id="GO:0006422">
    <property type="term" value="P:aspartyl-tRNA aminoacylation"/>
    <property type="evidence" value="ECO:0007669"/>
    <property type="project" value="UniProtKB-UniRule"/>
</dbReference>
<comment type="subcellular location">
    <subcellularLocation>
        <location evidence="7">Cytoplasm</location>
    </subcellularLocation>
</comment>
<feature type="binding site" evidence="7">
    <location>
        <position position="329"/>
    </location>
    <ligand>
        <name>L-aspartate</name>
        <dbReference type="ChEBI" id="CHEBI:29991"/>
    </ligand>
</feature>
<proteinExistence type="inferred from homology"/>
<dbReference type="CDD" id="cd00777">
    <property type="entry name" value="AspRS_core"/>
    <property type="match status" value="1"/>
</dbReference>
<evidence type="ECO:0000256" key="4">
    <source>
        <dbReference type="ARBA" id="ARBA00022840"/>
    </source>
</evidence>
<dbReference type="SUPFAM" id="SSF55681">
    <property type="entry name" value="Class II aaRS and biotin synthetases"/>
    <property type="match status" value="1"/>
</dbReference>
<feature type="binding site" evidence="7">
    <location>
        <position position="223"/>
    </location>
    <ligand>
        <name>L-aspartate</name>
        <dbReference type="ChEBI" id="CHEBI:29991"/>
    </ligand>
</feature>
<feature type="site" description="Important for tRNA non-discrimination" evidence="7">
    <location>
        <position position="33"/>
    </location>
</feature>
<feature type="binding site" evidence="7">
    <location>
        <position position="374"/>
    </location>
    <ligand>
        <name>ATP</name>
        <dbReference type="ChEBI" id="CHEBI:30616"/>
    </ligand>
</feature>
<keyword evidence="3 7" id="KW-0547">Nucleotide-binding</keyword>
<dbReference type="SUPFAM" id="SSF50249">
    <property type="entry name" value="Nucleic acid-binding proteins"/>
    <property type="match status" value="1"/>
</dbReference>
<dbReference type="InterPro" id="IPR004524">
    <property type="entry name" value="Asp-tRNA-ligase_1"/>
</dbReference>
<dbReference type="PROSITE" id="PS50862">
    <property type="entry name" value="AA_TRNA_LIGASE_II"/>
    <property type="match status" value="1"/>
</dbReference>
<dbReference type="Gene3D" id="2.40.50.140">
    <property type="entry name" value="Nucleic acid-binding proteins"/>
    <property type="match status" value="1"/>
</dbReference>
<dbReference type="InterPro" id="IPR004115">
    <property type="entry name" value="GAD-like_sf"/>
</dbReference>
<dbReference type="GO" id="GO:0050560">
    <property type="term" value="F:aspartate-tRNA(Asn) ligase activity"/>
    <property type="evidence" value="ECO:0007669"/>
    <property type="project" value="UniProtKB-EC"/>
</dbReference>
<dbReference type="InterPro" id="IPR045864">
    <property type="entry name" value="aa-tRNA-synth_II/BPL/LPL"/>
</dbReference>
<comment type="subunit">
    <text evidence="7">Homodimer.</text>
</comment>
<evidence type="ECO:0000259" key="8">
    <source>
        <dbReference type="PROSITE" id="PS50862"/>
    </source>
</evidence>
<feature type="binding site" evidence="7">
    <location>
        <position position="232"/>
    </location>
    <ligand>
        <name>ATP</name>
        <dbReference type="ChEBI" id="CHEBI:30616"/>
    </ligand>
</feature>
<sequence>MSQPQNRTHIAELKDKVGQEVTIAGFVDIRRDHGKLIFIDLRDESGKVQMIALPNHKEAHELAGTIRPEWVISVTGKINPRPEKLVNANEPNGAIEVEMFTVEVISRAETPPFDVREDGIDIGEETRLKYRYLDLRRPRMQKNLRLRHKVTTLIREYMNKNDFVEIETPMLTKTSPEGARDFLVPSRMHPGEFYALPQAPQQYKQLLMLSGFERYYQLARAMRDEDLRGDRQFEHTQIDLEMAFVNQRDVLNLVEGLMIHVAESVGKKVWKKPFPVFTHEEAMKQFGADKFDLRSEEEKKDPNIMAFAWVVDFPLLEWDDNASRYTFAHNPFSAPKAEHVERLMQINQEAAGKRSPELDSLGAQQYDLVCNGYELASGGVRISDPKVQRKVFELMGISPEETEERFGHIIRAYEFGAPPHAGMAPGLDRLVMLLANEPNIREVNAFPMNSSGQTSVMNAPSKIKPTQLAELGIKINNDSPKKS</sequence>
<reference evidence="9 10" key="1">
    <citation type="submission" date="2017-09" db="EMBL/GenBank/DDBJ databases">
        <title>Depth-based differentiation of microbial function through sediment-hosted aquifers and enrichment of novel symbionts in the deep terrestrial subsurface.</title>
        <authorList>
            <person name="Probst A.J."/>
            <person name="Ladd B."/>
            <person name="Jarett J.K."/>
            <person name="Geller-Mcgrath D.E."/>
            <person name="Sieber C.M."/>
            <person name="Emerson J.B."/>
            <person name="Anantharaman K."/>
            <person name="Thomas B.C."/>
            <person name="Malmstrom R."/>
            <person name="Stieglmeier M."/>
            <person name="Klingl A."/>
            <person name="Woyke T."/>
            <person name="Ryan C.M."/>
            <person name="Banfield J.F."/>
        </authorList>
    </citation>
    <scope>NUCLEOTIDE SEQUENCE [LARGE SCALE GENOMIC DNA]</scope>
    <source>
        <strain evidence="9">CG11_big_fil_rev_8_21_14_0_20_46_11</strain>
    </source>
</reference>
<keyword evidence="6 7" id="KW-0030">Aminoacyl-tRNA synthetase</keyword>